<sequence length="76" mass="9073">MFRKVYVDKIKSLTGINEIKIYSKHKRNNCFYIKLAPNQTVKLFPIFYDSVSEDMYLARKYIKLKKSYEMLKGANP</sequence>
<organism evidence="1 2">
    <name type="scientific">candidate division WOR-1 bacterium DG_54_3</name>
    <dbReference type="NCBI Taxonomy" id="1703775"/>
    <lineage>
        <taxon>Bacteria</taxon>
        <taxon>Bacillati</taxon>
        <taxon>Saganbacteria</taxon>
    </lineage>
</organism>
<comment type="caution">
    <text evidence="1">The sequence shown here is derived from an EMBL/GenBank/DDBJ whole genome shotgun (WGS) entry which is preliminary data.</text>
</comment>
<accession>A0A0S7XRP4</accession>
<protein>
    <submittedName>
        <fullName evidence="1">Uncharacterized protein</fullName>
    </submittedName>
</protein>
<proteinExistence type="predicted"/>
<evidence type="ECO:0000313" key="1">
    <source>
        <dbReference type="EMBL" id="KPJ65080.1"/>
    </source>
</evidence>
<evidence type="ECO:0000313" key="2">
    <source>
        <dbReference type="Proteomes" id="UP000051861"/>
    </source>
</evidence>
<dbReference type="AlphaFoldDB" id="A0A0S7XRP4"/>
<name>A0A0S7XRP4_UNCSA</name>
<dbReference type="Proteomes" id="UP000051861">
    <property type="component" value="Unassembled WGS sequence"/>
</dbReference>
<gene>
    <name evidence="1" type="ORF">AMJ44_11085</name>
</gene>
<dbReference type="EMBL" id="LIZX01000137">
    <property type="protein sequence ID" value="KPJ65080.1"/>
    <property type="molecule type" value="Genomic_DNA"/>
</dbReference>
<reference evidence="1 2" key="1">
    <citation type="journal article" date="2015" name="Microbiome">
        <title>Genomic resolution of linkages in carbon, nitrogen, and sulfur cycling among widespread estuary sediment bacteria.</title>
        <authorList>
            <person name="Baker B.J."/>
            <person name="Lazar C.S."/>
            <person name="Teske A.P."/>
            <person name="Dick G.J."/>
        </authorList>
    </citation>
    <scope>NUCLEOTIDE SEQUENCE [LARGE SCALE GENOMIC DNA]</scope>
    <source>
        <strain evidence="1">DG_54_3</strain>
    </source>
</reference>